<evidence type="ECO:0000313" key="2">
    <source>
        <dbReference type="Proteomes" id="UP001172702"/>
    </source>
</evidence>
<name>A0ABT8H2D5_9ACTN</name>
<sequence length="213" mass="23505">MPSLSAPSYRDRQWAERFDGPTEDVNVFIDGLNRRHLSHGVVPYIAPIHGGLNARVLGLLSSPPDNVTGAGGTKMLSVENDDEAARFVAGQLKSSGIAYADYLPWNAYPWSLGNGRADLTQDQVHLGADILGELMAHMPHLKVVIELGKGAPMQVHIRARRTHPELRARGITRIETYSPGPGGLFGARSEQQRQERNDERARAFRQAARILRK</sequence>
<accession>A0ABT8H2D5</accession>
<evidence type="ECO:0000313" key="1">
    <source>
        <dbReference type="EMBL" id="MDN4506634.1"/>
    </source>
</evidence>
<gene>
    <name evidence="1" type="ORF">QYF62_11280</name>
</gene>
<dbReference type="RefSeq" id="WP_096906335.1">
    <property type="nucleotide sequence ID" value="NZ_JAUHTB010000012.1"/>
</dbReference>
<evidence type="ECO:0008006" key="3">
    <source>
        <dbReference type="Google" id="ProtNLM"/>
    </source>
</evidence>
<protein>
    <recommendedName>
        <fullName evidence="3">Uracil-DNA glycosylase</fullName>
    </recommendedName>
</protein>
<keyword evidence="2" id="KW-1185">Reference proteome</keyword>
<dbReference type="Proteomes" id="UP001172702">
    <property type="component" value="Unassembled WGS sequence"/>
</dbReference>
<proteinExistence type="predicted"/>
<organism evidence="1 2">
    <name type="scientific">Dietzia maris</name>
    <dbReference type="NCBI Taxonomy" id="37915"/>
    <lineage>
        <taxon>Bacteria</taxon>
        <taxon>Bacillati</taxon>
        <taxon>Actinomycetota</taxon>
        <taxon>Actinomycetes</taxon>
        <taxon>Mycobacteriales</taxon>
        <taxon>Dietziaceae</taxon>
        <taxon>Dietzia</taxon>
    </lineage>
</organism>
<comment type="caution">
    <text evidence="1">The sequence shown here is derived from an EMBL/GenBank/DDBJ whole genome shotgun (WGS) entry which is preliminary data.</text>
</comment>
<reference evidence="1 2" key="1">
    <citation type="submission" date="2023-07" db="EMBL/GenBank/DDBJ databases">
        <title>Strategy for survival of the halotoleranting strain Dietzia MX2 from the Yakshinskoe mineral salts deposit.</title>
        <authorList>
            <person name="Kharitonova M.A."/>
            <person name="Kupriyanova-Ashina F.G."/>
            <person name="Shakirov T.R."/>
            <person name="Vafina M.S."/>
            <person name="Ilinskaya O.N."/>
        </authorList>
    </citation>
    <scope>NUCLEOTIDE SEQUENCE [LARGE SCALE GENOMIC DNA]</scope>
    <source>
        <strain evidence="1 2">MX2</strain>
    </source>
</reference>
<dbReference type="EMBL" id="JAUHTB010000012">
    <property type="protein sequence ID" value="MDN4506634.1"/>
    <property type="molecule type" value="Genomic_DNA"/>
</dbReference>